<proteinExistence type="inferred from homology"/>
<dbReference type="InterPro" id="IPR001650">
    <property type="entry name" value="Helicase_C-like"/>
</dbReference>
<comment type="similarity">
    <text evidence="6">Belongs to the DEAD box helicase family.</text>
</comment>
<dbReference type="PROSITE" id="PS00039">
    <property type="entry name" value="DEAD_ATP_HELICASE"/>
    <property type="match status" value="1"/>
</dbReference>
<feature type="region of interest" description="Disordered" evidence="7">
    <location>
        <begin position="1"/>
        <end position="69"/>
    </location>
</feature>
<evidence type="ECO:0000259" key="8">
    <source>
        <dbReference type="PROSITE" id="PS51192"/>
    </source>
</evidence>
<dbReference type="GO" id="GO:0005524">
    <property type="term" value="F:ATP binding"/>
    <property type="evidence" value="ECO:0007669"/>
    <property type="project" value="UniProtKB-UniRule"/>
</dbReference>
<evidence type="ECO:0000256" key="2">
    <source>
        <dbReference type="ARBA" id="ARBA00022801"/>
    </source>
</evidence>
<keyword evidence="4 6" id="KW-0067">ATP-binding</keyword>
<sequence length="875" mass="100411">MGKKREKKKKSPKKKLIVGKSYKKPFLKKKREKNEVVGCEIKANTRKGDQKQRKGSAGRGGSDDISCTDSSIESSFFDEFTKKKKKEGNKIKYCAPKKKNNENISTEENGESHFRDENDKEKGVFDGRFSDMRGVLCEKLIATLEKNGFTKTTIIQKKSIPLMFQENDVFLKCMTGSGKTLCYALPAVQKILNMKENNIKIRRDMGTFIIVLSPTRELAVQINNLFEILTKPYPYIVSSCITGGEKKKSEKNRLKKGVSILTCTPGRLLDHLESTQSMKLTFLKTVILDEADKIIYLGTQDKIRLIYDLLKKPIKDGNDTDRKDSHTKEEKAFQMIFISATLNHAVRSLANYCLTNNTIWVEREHSKEACLSQKSTLSSVQLGVSLDANLNGDNINGMDGDSGGGYELPQQLKQHCVVIDLKQKFWCLLYMLLECVEEKKKPVVFFSNRHSVEYFQMVLQNLYFPTDVKKKNMEVIKQLNNEITPVLEREDEKLLRKHLENTILKACKEEKTDQSLLRYKNININDIHGNYEHVNDDYNEEKEEKGHLNVGESFYNISADKHRRIYPFEEAHIYILHGNLSKEDRLGNFQDFSKNKNSILLCTDVASRGVNFNELDVVIQYDSPQILEEYIHKVGRTARLNNEGTSYLFLLHSEKEFINVLKSKNITFKTILGNEIVNKLKKKYIPSHLKSVGGDILNFMQNHFISIVKSDESLMEKSTSAFHCSVTSYHAISKTLRHIFNSKNLHLGHLAHTFLLDITPKQIATYNKDKTIRKVNKNVIYTKCTDLFSLCANFCFHLTSFKVRFMDKYEQYLPERKRRNKNGEVKNGEAKNGEAKNGEVRSGEVRSGEVRSGEVKNGEVKNGEVKSKDLPRNLY</sequence>
<evidence type="ECO:0000256" key="4">
    <source>
        <dbReference type="ARBA" id="ARBA00022840"/>
    </source>
</evidence>
<dbReference type="CDD" id="cd18787">
    <property type="entry name" value="SF2_C_DEAD"/>
    <property type="match status" value="1"/>
</dbReference>
<dbReference type="EMBL" id="FLQV01000088">
    <property type="protein sequence ID" value="SBS81054.1"/>
    <property type="molecule type" value="Genomic_DNA"/>
</dbReference>
<evidence type="ECO:0000313" key="11">
    <source>
        <dbReference type="Proteomes" id="UP000078546"/>
    </source>
</evidence>
<dbReference type="PANTHER" id="PTHR24031">
    <property type="entry name" value="RNA HELICASE"/>
    <property type="match status" value="1"/>
</dbReference>
<dbReference type="SMART" id="SM00490">
    <property type="entry name" value="HELICc"/>
    <property type="match status" value="1"/>
</dbReference>
<evidence type="ECO:0000256" key="1">
    <source>
        <dbReference type="ARBA" id="ARBA00022741"/>
    </source>
</evidence>
<evidence type="ECO:0000256" key="3">
    <source>
        <dbReference type="ARBA" id="ARBA00022806"/>
    </source>
</evidence>
<keyword evidence="2 6" id="KW-0378">Hydrolase</keyword>
<feature type="domain" description="Helicase C-terminal" evidence="9">
    <location>
        <begin position="533"/>
        <end position="693"/>
    </location>
</feature>
<dbReference type="Pfam" id="PF00270">
    <property type="entry name" value="DEAD"/>
    <property type="match status" value="1"/>
</dbReference>
<dbReference type="Pfam" id="PF00271">
    <property type="entry name" value="Helicase_C"/>
    <property type="match status" value="1"/>
</dbReference>
<dbReference type="SUPFAM" id="SSF52540">
    <property type="entry name" value="P-loop containing nucleoside triphosphate hydrolases"/>
    <property type="match status" value="2"/>
</dbReference>
<evidence type="ECO:0000256" key="7">
    <source>
        <dbReference type="SAM" id="MobiDB-lite"/>
    </source>
</evidence>
<keyword evidence="1 6" id="KW-0547">Nucleotide-binding</keyword>
<dbReference type="Gene3D" id="3.40.50.300">
    <property type="entry name" value="P-loop containing nucleotide triphosphate hydrolases"/>
    <property type="match status" value="2"/>
</dbReference>
<comment type="catalytic activity">
    <reaction evidence="6">
        <text>ATP + H2O = ADP + phosphate + H(+)</text>
        <dbReference type="Rhea" id="RHEA:13065"/>
        <dbReference type="ChEBI" id="CHEBI:15377"/>
        <dbReference type="ChEBI" id="CHEBI:15378"/>
        <dbReference type="ChEBI" id="CHEBI:30616"/>
        <dbReference type="ChEBI" id="CHEBI:43474"/>
        <dbReference type="ChEBI" id="CHEBI:456216"/>
        <dbReference type="EC" id="3.6.4.13"/>
    </reaction>
</comment>
<organism evidence="10 11">
    <name type="scientific">Plasmodium ovale curtisi</name>
    <dbReference type="NCBI Taxonomy" id="864141"/>
    <lineage>
        <taxon>Eukaryota</taxon>
        <taxon>Sar</taxon>
        <taxon>Alveolata</taxon>
        <taxon>Apicomplexa</taxon>
        <taxon>Aconoidasida</taxon>
        <taxon>Haemosporida</taxon>
        <taxon>Plasmodiidae</taxon>
        <taxon>Plasmodium</taxon>
        <taxon>Plasmodium (Plasmodium)</taxon>
    </lineage>
</organism>
<dbReference type="EC" id="3.6.4.13" evidence="6"/>
<keyword evidence="5 6" id="KW-0694">RNA-binding</keyword>
<comment type="function">
    <text evidence="6">RNA helicase.</text>
</comment>
<protein>
    <recommendedName>
        <fullName evidence="6">ATP-dependent RNA helicase</fullName>
        <ecNumber evidence="6">3.6.4.13</ecNumber>
    </recommendedName>
</protein>
<dbReference type="AlphaFoldDB" id="A0A1A8VL80"/>
<comment type="domain">
    <text evidence="6">The Q motif is unique to and characteristic of the DEAD box family of RNA helicases and controls ATP binding and hydrolysis.</text>
</comment>
<reference evidence="11" key="1">
    <citation type="submission" date="2016-05" db="EMBL/GenBank/DDBJ databases">
        <authorList>
            <person name="Naeem Raeece"/>
        </authorList>
    </citation>
    <scope>NUCLEOTIDE SEQUENCE [LARGE SCALE GENOMIC DNA]</scope>
</reference>
<dbReference type="InterPro" id="IPR000629">
    <property type="entry name" value="RNA-helicase_DEAD-box_CS"/>
</dbReference>
<dbReference type="GO" id="GO:0016887">
    <property type="term" value="F:ATP hydrolysis activity"/>
    <property type="evidence" value="ECO:0007669"/>
    <property type="project" value="RHEA"/>
</dbReference>
<dbReference type="InterPro" id="IPR027417">
    <property type="entry name" value="P-loop_NTPase"/>
</dbReference>
<name>A0A1A8VL80_PLAOA</name>
<gene>
    <name evidence="10" type="ORF">POVCU1_004400</name>
</gene>
<feature type="compositionally biased region" description="Basic residues" evidence="7">
    <location>
        <begin position="1"/>
        <end position="31"/>
    </location>
</feature>
<evidence type="ECO:0000313" key="10">
    <source>
        <dbReference type="EMBL" id="SBS81054.1"/>
    </source>
</evidence>
<dbReference type="PROSITE" id="PS51194">
    <property type="entry name" value="HELICASE_CTER"/>
    <property type="match status" value="1"/>
</dbReference>
<dbReference type="InterPro" id="IPR025313">
    <property type="entry name" value="SPB4-like_CTE"/>
</dbReference>
<dbReference type="InterPro" id="IPR014001">
    <property type="entry name" value="Helicase_ATP-bd"/>
</dbReference>
<dbReference type="Pfam" id="PF13959">
    <property type="entry name" value="CTE_SPB4"/>
    <property type="match status" value="1"/>
</dbReference>
<dbReference type="InterPro" id="IPR011545">
    <property type="entry name" value="DEAD/DEAH_box_helicase_dom"/>
</dbReference>
<dbReference type="Proteomes" id="UP000078546">
    <property type="component" value="Unassembled WGS sequence"/>
</dbReference>
<evidence type="ECO:0000256" key="6">
    <source>
        <dbReference type="RuleBase" id="RU365068"/>
    </source>
</evidence>
<dbReference type="GO" id="GO:0003724">
    <property type="term" value="F:RNA helicase activity"/>
    <property type="evidence" value="ECO:0007669"/>
    <property type="project" value="UniProtKB-EC"/>
</dbReference>
<dbReference type="PROSITE" id="PS51192">
    <property type="entry name" value="HELICASE_ATP_BIND_1"/>
    <property type="match status" value="1"/>
</dbReference>
<evidence type="ECO:0000259" key="9">
    <source>
        <dbReference type="PROSITE" id="PS51194"/>
    </source>
</evidence>
<keyword evidence="3 6" id="KW-0347">Helicase</keyword>
<dbReference type="GO" id="GO:0003723">
    <property type="term" value="F:RNA binding"/>
    <property type="evidence" value="ECO:0007669"/>
    <property type="project" value="UniProtKB-UniRule"/>
</dbReference>
<feature type="domain" description="Helicase ATP-binding" evidence="8">
    <location>
        <begin position="160"/>
        <end position="360"/>
    </location>
</feature>
<evidence type="ECO:0000256" key="5">
    <source>
        <dbReference type="ARBA" id="ARBA00022884"/>
    </source>
</evidence>
<dbReference type="SMART" id="SM00487">
    <property type="entry name" value="DEXDc"/>
    <property type="match status" value="1"/>
</dbReference>
<feature type="region of interest" description="Disordered" evidence="7">
    <location>
        <begin position="818"/>
        <end position="875"/>
    </location>
</feature>
<accession>A0A1A8VL80</accession>
<dbReference type="SMART" id="SM01178">
    <property type="entry name" value="DUF4217"/>
    <property type="match status" value="1"/>
</dbReference>